<dbReference type="Pfam" id="PF02683">
    <property type="entry name" value="DsbD_TM"/>
    <property type="match status" value="1"/>
</dbReference>
<feature type="domain" description="Cytochrome C biogenesis protein transmembrane" evidence="7">
    <location>
        <begin position="4"/>
        <end position="178"/>
    </location>
</feature>
<keyword evidence="4 6" id="KW-1133">Transmembrane helix</keyword>
<comment type="similarity">
    <text evidence="2">Belongs to the DsbD family.</text>
</comment>
<feature type="transmembrane region" description="Helical" evidence="6">
    <location>
        <begin position="156"/>
        <end position="177"/>
    </location>
</feature>
<dbReference type="Proteomes" id="UP000054623">
    <property type="component" value="Unassembled WGS sequence"/>
</dbReference>
<evidence type="ECO:0000256" key="4">
    <source>
        <dbReference type="ARBA" id="ARBA00022989"/>
    </source>
</evidence>
<keyword evidence="3 6" id="KW-0812">Transmembrane</keyword>
<dbReference type="GO" id="GO:0016020">
    <property type="term" value="C:membrane"/>
    <property type="evidence" value="ECO:0007669"/>
    <property type="project" value="UniProtKB-SubCell"/>
</dbReference>
<feature type="transmembrane region" description="Helical" evidence="6">
    <location>
        <begin position="113"/>
        <end position="144"/>
    </location>
</feature>
<dbReference type="InterPro" id="IPR003834">
    <property type="entry name" value="Cyt_c_assmbl_TM_dom"/>
</dbReference>
<dbReference type="OrthoDB" id="9809733at2"/>
<name>A0A098AWV4_DESHA</name>
<evidence type="ECO:0000256" key="2">
    <source>
        <dbReference type="ARBA" id="ARBA00006143"/>
    </source>
</evidence>
<evidence type="ECO:0000256" key="1">
    <source>
        <dbReference type="ARBA" id="ARBA00004141"/>
    </source>
</evidence>
<evidence type="ECO:0000313" key="9">
    <source>
        <dbReference type="EMBL" id="KTE90519.1"/>
    </source>
</evidence>
<dbReference type="EMBL" id="LK996017">
    <property type="protein sequence ID" value="CDX01119.1"/>
    <property type="molecule type" value="Genomic_DNA"/>
</dbReference>
<feature type="transmembrane region" description="Helical" evidence="6">
    <location>
        <begin position="77"/>
        <end position="101"/>
    </location>
</feature>
<dbReference type="InterPro" id="IPR051790">
    <property type="entry name" value="Cytochrome_c-biogenesis_DsbD"/>
</dbReference>
<feature type="transmembrane region" description="Helical" evidence="6">
    <location>
        <begin position="43"/>
        <end position="65"/>
    </location>
</feature>
<evidence type="ECO:0000256" key="5">
    <source>
        <dbReference type="ARBA" id="ARBA00023136"/>
    </source>
</evidence>
<dbReference type="PANTHER" id="PTHR31272:SF4">
    <property type="entry name" value="CYTOCHROME C-TYPE BIOGENESIS PROTEIN HI_1454-RELATED"/>
    <property type="match status" value="1"/>
</dbReference>
<dbReference type="PATRIC" id="fig|49338.4.peg.1334"/>
<dbReference type="GO" id="GO:0017004">
    <property type="term" value="P:cytochrome complex assembly"/>
    <property type="evidence" value="ECO:0007669"/>
    <property type="project" value="InterPro"/>
</dbReference>
<sequence length="223" mass="24255">MQYLLLFLEGVITFISPCLLPMLPIYISYFAGQGANDKKIRTLTNALGFVLGFTLVFVALGAFAGTVGSFLRDYNQVINLVTGLIVVLFGLNFMGVIRIPFLNTNRQVNMKVVNLGFFSSLLFGIIFSIGWTPCVGAFLGSALMLAASEGESLKGIFMLLCFSLGLGIPFVASALLIERLKSTLDFIKRNYRIINLISGGLLVLVGVLMATGMMGYFLTLLTF</sequence>
<dbReference type="EMBL" id="LOCK01000039">
    <property type="protein sequence ID" value="KTE90519.1"/>
    <property type="molecule type" value="Genomic_DNA"/>
</dbReference>
<protein>
    <submittedName>
        <fullName evidence="9">Cytochrome C biogenesis protein ResB</fullName>
    </submittedName>
    <submittedName>
        <fullName evidence="8">Cytochrome c biogenesis protein transmembrane region</fullName>
    </submittedName>
</protein>
<feature type="transmembrane region" description="Helical" evidence="6">
    <location>
        <begin position="193"/>
        <end position="218"/>
    </location>
</feature>
<evidence type="ECO:0000256" key="6">
    <source>
        <dbReference type="SAM" id="Phobius"/>
    </source>
</evidence>
<evidence type="ECO:0000256" key="3">
    <source>
        <dbReference type="ARBA" id="ARBA00022692"/>
    </source>
</evidence>
<evidence type="ECO:0000259" key="7">
    <source>
        <dbReference type="Pfam" id="PF02683"/>
    </source>
</evidence>
<proteinExistence type="inferred from homology"/>
<organism evidence="8">
    <name type="scientific">Desulfitobacterium hafniense</name>
    <name type="common">Desulfitobacterium frappieri</name>
    <dbReference type="NCBI Taxonomy" id="49338"/>
    <lineage>
        <taxon>Bacteria</taxon>
        <taxon>Bacillati</taxon>
        <taxon>Bacillota</taxon>
        <taxon>Clostridia</taxon>
        <taxon>Eubacteriales</taxon>
        <taxon>Desulfitobacteriaceae</taxon>
        <taxon>Desulfitobacterium</taxon>
    </lineage>
</organism>
<dbReference type="PANTHER" id="PTHR31272">
    <property type="entry name" value="CYTOCHROME C-TYPE BIOGENESIS PROTEIN HI_1454-RELATED"/>
    <property type="match status" value="1"/>
</dbReference>
<evidence type="ECO:0000313" key="8">
    <source>
        <dbReference type="EMBL" id="CDX01119.1"/>
    </source>
</evidence>
<accession>A0A098AWV4</accession>
<reference evidence="9 10" key="2">
    <citation type="submission" date="2015-12" db="EMBL/GenBank/DDBJ databases">
        <title>Draft Genome Sequence of Desulfitobacterium hafniense Strain DH, a Sulfate-reducing Bacterium Isolated from Paddy Soils.</title>
        <authorList>
            <person name="Bao P."/>
            <person name="Zhang X."/>
            <person name="Li G."/>
        </authorList>
    </citation>
    <scope>NUCLEOTIDE SEQUENCE [LARGE SCALE GENOMIC DNA]</scope>
    <source>
        <strain evidence="9 10">DH</strain>
    </source>
</reference>
<gene>
    <name evidence="9" type="ORF">AT727_07975</name>
    <name evidence="8" type="ORF">DPCES_1232</name>
</gene>
<comment type="subcellular location">
    <subcellularLocation>
        <location evidence="1">Membrane</location>
        <topology evidence="1">Multi-pass membrane protein</topology>
    </subcellularLocation>
</comment>
<dbReference type="RefSeq" id="WP_011459567.1">
    <property type="nucleotide sequence ID" value="NZ_CABKQQ010000051.1"/>
</dbReference>
<evidence type="ECO:0000313" key="10">
    <source>
        <dbReference type="Proteomes" id="UP000054623"/>
    </source>
</evidence>
<reference evidence="8" key="1">
    <citation type="submission" date="2014-07" db="EMBL/GenBank/DDBJ databases">
        <authorList>
            <person name="Hornung V.Bastian."/>
        </authorList>
    </citation>
    <scope>NUCLEOTIDE SEQUENCE</scope>
    <source>
        <strain evidence="8">PCE-S</strain>
    </source>
</reference>
<dbReference type="OMA" id="LTPCMLS"/>
<dbReference type="AlphaFoldDB" id="A0A098AWV4"/>
<feature type="transmembrane region" description="Helical" evidence="6">
    <location>
        <begin position="6"/>
        <end position="31"/>
    </location>
</feature>
<keyword evidence="5 6" id="KW-0472">Membrane</keyword>